<keyword evidence="3" id="KW-0548">Nucleotidyltransferase</keyword>
<gene>
    <name evidence="10" type="ORF">PoB_000014700</name>
</gene>
<keyword evidence="7" id="KW-0695">RNA-directed DNA polymerase</keyword>
<dbReference type="GO" id="GO:0003964">
    <property type="term" value="F:RNA-directed DNA polymerase activity"/>
    <property type="evidence" value="ECO:0007669"/>
    <property type="project" value="UniProtKB-KW"/>
</dbReference>
<evidence type="ECO:0000256" key="5">
    <source>
        <dbReference type="ARBA" id="ARBA00022759"/>
    </source>
</evidence>
<protein>
    <submittedName>
        <fullName evidence="10">Pol polyprotein</fullName>
    </submittedName>
</protein>
<keyword evidence="5" id="KW-0255">Endonuclease</keyword>
<evidence type="ECO:0000313" key="10">
    <source>
        <dbReference type="EMBL" id="GFN73641.1"/>
    </source>
</evidence>
<keyword evidence="1" id="KW-0645">Protease</keyword>
<dbReference type="GO" id="GO:0004519">
    <property type="term" value="F:endonuclease activity"/>
    <property type="evidence" value="ECO:0007669"/>
    <property type="project" value="UniProtKB-KW"/>
</dbReference>
<sequence>MVKPNGLDPPRRLQKVVNPNGLDPPDRLKLREKLDLVSSEGITGMQNQEIASGGEQSIICTGVRNVQGQEVVPAYTVRADVGNVAVDAIVDTAAEITVILEEVYRRLISKPRLSGKRLVQMAGKGQASWASLVGPISVKVGPLSTQETIYVAQINDDMLLGVDYLDKYNAVIDFEDHTLQVQGERIPLRTLVSDRRSKAYLKQRCLIPPMSARRVGCQINTPLAGTILIEPRNGHDLIIPWVICKEQDSIVTVLCNWTTREVTVPENSCVGTAYELSGDALNQETEDEQNRNPAIRSCQVTPDLPAYLEPLWSDSKAELDDQQAECLRNLLAEYQDVFAKSDFDLGDFTSVYHTVDTGQATAIKQRMRRTPIHFKGEEDIHLDKMLEAGVVQTSVSEWASPPVLVRKRDGSVRWCVDYRALNKITQKDVFPLPRIEDCVDTLDGNLWFSKLDANSAYWQVRLDEESKPKTAFCTRRGLFEFVRMPFGLCNRPATFSRVINLVLSGLNWESVLAFLDDVCVLGRSYEDHIDNLRKVFERFQTYGLRLKPRKCSLFRREVEFWGG</sequence>
<dbReference type="PROSITE" id="PS50878">
    <property type="entry name" value="RT_POL"/>
    <property type="match status" value="1"/>
</dbReference>
<dbReference type="InterPro" id="IPR000477">
    <property type="entry name" value="RT_dom"/>
</dbReference>
<dbReference type="SUPFAM" id="SSF50630">
    <property type="entry name" value="Acid proteases"/>
    <property type="match status" value="1"/>
</dbReference>
<dbReference type="AlphaFoldDB" id="A0AAV3XUV8"/>
<evidence type="ECO:0000313" key="11">
    <source>
        <dbReference type="Proteomes" id="UP000735302"/>
    </source>
</evidence>
<dbReference type="Pfam" id="PF00078">
    <property type="entry name" value="RVT_1"/>
    <property type="match status" value="1"/>
</dbReference>
<dbReference type="Gene3D" id="3.10.10.10">
    <property type="entry name" value="HIV Type 1 Reverse Transcriptase, subunit A, domain 1"/>
    <property type="match status" value="1"/>
</dbReference>
<accession>A0AAV3XUV8</accession>
<dbReference type="GO" id="GO:0008233">
    <property type="term" value="F:peptidase activity"/>
    <property type="evidence" value="ECO:0007669"/>
    <property type="project" value="UniProtKB-KW"/>
</dbReference>
<keyword evidence="6" id="KW-0378">Hydrolase</keyword>
<dbReference type="InterPro" id="IPR043128">
    <property type="entry name" value="Rev_trsase/Diguanyl_cyclase"/>
</dbReference>
<dbReference type="InterPro" id="IPR021109">
    <property type="entry name" value="Peptidase_aspartic_dom_sf"/>
</dbReference>
<dbReference type="Gene3D" id="3.30.70.270">
    <property type="match status" value="1"/>
</dbReference>
<dbReference type="InterPro" id="IPR043502">
    <property type="entry name" value="DNA/RNA_pol_sf"/>
</dbReference>
<dbReference type="CDD" id="cd01647">
    <property type="entry name" value="RT_LTR"/>
    <property type="match status" value="1"/>
</dbReference>
<evidence type="ECO:0000256" key="4">
    <source>
        <dbReference type="ARBA" id="ARBA00022722"/>
    </source>
</evidence>
<evidence type="ECO:0000256" key="8">
    <source>
        <dbReference type="SAM" id="MobiDB-lite"/>
    </source>
</evidence>
<dbReference type="GO" id="GO:0006508">
    <property type="term" value="P:proteolysis"/>
    <property type="evidence" value="ECO:0007669"/>
    <property type="project" value="UniProtKB-KW"/>
</dbReference>
<evidence type="ECO:0000256" key="6">
    <source>
        <dbReference type="ARBA" id="ARBA00022801"/>
    </source>
</evidence>
<reference evidence="10 11" key="1">
    <citation type="journal article" date="2021" name="Elife">
        <title>Chloroplast acquisition without the gene transfer in kleptoplastic sea slugs, Plakobranchus ocellatus.</title>
        <authorList>
            <person name="Maeda T."/>
            <person name="Takahashi S."/>
            <person name="Yoshida T."/>
            <person name="Shimamura S."/>
            <person name="Takaki Y."/>
            <person name="Nagai Y."/>
            <person name="Toyoda A."/>
            <person name="Suzuki Y."/>
            <person name="Arimoto A."/>
            <person name="Ishii H."/>
            <person name="Satoh N."/>
            <person name="Nishiyama T."/>
            <person name="Hasebe M."/>
            <person name="Maruyama T."/>
            <person name="Minagawa J."/>
            <person name="Obokata J."/>
            <person name="Shigenobu S."/>
        </authorList>
    </citation>
    <scope>NUCLEOTIDE SEQUENCE [LARGE SCALE GENOMIC DNA]</scope>
</reference>
<keyword evidence="2" id="KW-0808">Transferase</keyword>
<evidence type="ECO:0000256" key="1">
    <source>
        <dbReference type="ARBA" id="ARBA00022670"/>
    </source>
</evidence>
<evidence type="ECO:0000256" key="3">
    <source>
        <dbReference type="ARBA" id="ARBA00022695"/>
    </source>
</evidence>
<dbReference type="EMBL" id="BLXT01000020">
    <property type="protein sequence ID" value="GFN73641.1"/>
    <property type="molecule type" value="Genomic_DNA"/>
</dbReference>
<dbReference type="PANTHER" id="PTHR24559:SF444">
    <property type="entry name" value="REVERSE TRANSCRIPTASE DOMAIN-CONTAINING PROTEIN"/>
    <property type="match status" value="1"/>
</dbReference>
<dbReference type="InterPro" id="IPR053134">
    <property type="entry name" value="RNA-dir_DNA_polymerase"/>
</dbReference>
<dbReference type="PANTHER" id="PTHR24559">
    <property type="entry name" value="TRANSPOSON TY3-I GAG-POL POLYPROTEIN"/>
    <property type="match status" value="1"/>
</dbReference>
<evidence type="ECO:0000256" key="7">
    <source>
        <dbReference type="ARBA" id="ARBA00022918"/>
    </source>
</evidence>
<evidence type="ECO:0000256" key="2">
    <source>
        <dbReference type="ARBA" id="ARBA00022679"/>
    </source>
</evidence>
<feature type="region of interest" description="Disordered" evidence="8">
    <location>
        <begin position="1"/>
        <end position="24"/>
    </location>
</feature>
<keyword evidence="11" id="KW-1185">Reference proteome</keyword>
<dbReference type="FunFam" id="3.10.10.10:FF:000007">
    <property type="entry name" value="Retrovirus-related Pol polyprotein from transposon 17.6-like Protein"/>
    <property type="match status" value="1"/>
</dbReference>
<feature type="domain" description="Reverse transcriptase" evidence="9">
    <location>
        <begin position="386"/>
        <end position="563"/>
    </location>
</feature>
<organism evidence="10 11">
    <name type="scientific">Plakobranchus ocellatus</name>
    <dbReference type="NCBI Taxonomy" id="259542"/>
    <lineage>
        <taxon>Eukaryota</taxon>
        <taxon>Metazoa</taxon>
        <taxon>Spiralia</taxon>
        <taxon>Lophotrochozoa</taxon>
        <taxon>Mollusca</taxon>
        <taxon>Gastropoda</taxon>
        <taxon>Heterobranchia</taxon>
        <taxon>Euthyneura</taxon>
        <taxon>Panpulmonata</taxon>
        <taxon>Sacoglossa</taxon>
        <taxon>Placobranchoidea</taxon>
        <taxon>Plakobranchidae</taxon>
        <taxon>Plakobranchus</taxon>
    </lineage>
</organism>
<dbReference type="Gene3D" id="2.40.70.10">
    <property type="entry name" value="Acid Proteases"/>
    <property type="match status" value="1"/>
</dbReference>
<comment type="caution">
    <text evidence="10">The sequence shown here is derived from an EMBL/GenBank/DDBJ whole genome shotgun (WGS) entry which is preliminary data.</text>
</comment>
<evidence type="ECO:0000259" key="9">
    <source>
        <dbReference type="PROSITE" id="PS50878"/>
    </source>
</evidence>
<dbReference type="Proteomes" id="UP000735302">
    <property type="component" value="Unassembled WGS sequence"/>
</dbReference>
<keyword evidence="4" id="KW-0540">Nuclease</keyword>
<name>A0AAV3XUV8_9GAST</name>
<dbReference type="SUPFAM" id="SSF56672">
    <property type="entry name" value="DNA/RNA polymerases"/>
    <property type="match status" value="1"/>
</dbReference>
<dbReference type="Pfam" id="PF13975">
    <property type="entry name" value="gag-asp_proteas"/>
    <property type="match status" value="1"/>
</dbReference>
<proteinExistence type="predicted"/>